<sequence>MAAGRWVSVTWKVLAVAVVLWLLVVLAAWLLQRQLIYLPDRSAPAPPAGVEEIAYTGADDTELTAWLLPPAEASSPGSPHSTVVVANGNGGNRAGRVPLAEGLAERGHAVLLTDYRGYGGNPGDPREEVLAEDFLAAVARVADHPDVDPDRIVYLGESLGSAVVSEAAAELPPAALVLRSPFTELADVGRHHYPFLPVRALLRDRFPTTEHLGRYEGPVLVVAGDSDRIVPDRFSRQVVEEHTAGPISLHVVEGADHNDRAVLSGDDFLDAVDGFLRDALPGGG</sequence>
<organism evidence="2 3">
    <name type="scientific">Streptomyces alkaliphilus</name>
    <dbReference type="NCBI Taxonomy" id="1472722"/>
    <lineage>
        <taxon>Bacteria</taxon>
        <taxon>Bacillati</taxon>
        <taxon>Actinomycetota</taxon>
        <taxon>Actinomycetes</taxon>
        <taxon>Kitasatosporales</taxon>
        <taxon>Streptomycetaceae</taxon>
        <taxon>Streptomyces</taxon>
    </lineage>
</organism>
<dbReference type="SUPFAM" id="SSF53474">
    <property type="entry name" value="alpha/beta-Hydrolases"/>
    <property type="match status" value="1"/>
</dbReference>
<keyword evidence="2" id="KW-0378">Hydrolase</keyword>
<dbReference type="InterPro" id="IPR022742">
    <property type="entry name" value="Hydrolase_4"/>
</dbReference>
<dbReference type="PANTHER" id="PTHR12277">
    <property type="entry name" value="ALPHA/BETA HYDROLASE DOMAIN-CONTAINING PROTEIN"/>
    <property type="match status" value="1"/>
</dbReference>
<reference evidence="3" key="1">
    <citation type="submission" date="2019-10" db="EMBL/GenBank/DDBJ databases">
        <title>Streptomyces sp. nov., a novel actinobacterium isolated from alkaline environment.</title>
        <authorList>
            <person name="Golinska P."/>
        </authorList>
    </citation>
    <scope>NUCLEOTIDE SEQUENCE [LARGE SCALE GENOMIC DNA]</scope>
    <source>
        <strain evidence="3">DSM 42118</strain>
    </source>
</reference>
<dbReference type="AlphaFoldDB" id="A0A7W3TDP2"/>
<protein>
    <submittedName>
        <fullName evidence="2">Alpha/beta fold hydrolase</fullName>
    </submittedName>
</protein>
<evidence type="ECO:0000259" key="1">
    <source>
        <dbReference type="Pfam" id="PF12146"/>
    </source>
</evidence>
<dbReference type="Gene3D" id="3.40.50.1820">
    <property type="entry name" value="alpha/beta hydrolase"/>
    <property type="match status" value="1"/>
</dbReference>
<keyword evidence="3" id="KW-1185">Reference proteome</keyword>
<dbReference type="PANTHER" id="PTHR12277:SF79">
    <property type="entry name" value="XAA-PRO DIPEPTIDYL-PEPTIDASE-RELATED"/>
    <property type="match status" value="1"/>
</dbReference>
<dbReference type="Proteomes" id="UP000538929">
    <property type="component" value="Unassembled WGS sequence"/>
</dbReference>
<evidence type="ECO:0000313" key="2">
    <source>
        <dbReference type="EMBL" id="MBB0244953.1"/>
    </source>
</evidence>
<feature type="domain" description="Serine aminopeptidase S33" evidence="1">
    <location>
        <begin position="78"/>
        <end position="187"/>
    </location>
</feature>
<dbReference type="EMBL" id="VKHT01000354">
    <property type="protein sequence ID" value="MBB0244953.1"/>
    <property type="molecule type" value="Genomic_DNA"/>
</dbReference>
<dbReference type="Pfam" id="PF12146">
    <property type="entry name" value="Hydrolase_4"/>
    <property type="match status" value="1"/>
</dbReference>
<gene>
    <name evidence="2" type="ORF">FNQ90_12760</name>
</gene>
<proteinExistence type="predicted"/>
<dbReference type="RefSeq" id="WP_182606502.1">
    <property type="nucleotide sequence ID" value="NZ_VKHT01000354.1"/>
</dbReference>
<evidence type="ECO:0000313" key="3">
    <source>
        <dbReference type="Proteomes" id="UP000538929"/>
    </source>
</evidence>
<accession>A0A7W3TDP2</accession>
<dbReference type="InterPro" id="IPR029058">
    <property type="entry name" value="AB_hydrolase_fold"/>
</dbReference>
<comment type="caution">
    <text evidence="2">The sequence shown here is derived from an EMBL/GenBank/DDBJ whole genome shotgun (WGS) entry which is preliminary data.</text>
</comment>
<dbReference type="GO" id="GO:0016787">
    <property type="term" value="F:hydrolase activity"/>
    <property type="evidence" value="ECO:0007669"/>
    <property type="project" value="UniProtKB-KW"/>
</dbReference>
<name>A0A7W3TDP2_9ACTN</name>